<dbReference type="Gene3D" id="1.10.357.10">
    <property type="entry name" value="Tetracycline Repressor, domain 2"/>
    <property type="match status" value="1"/>
</dbReference>
<dbReference type="GO" id="GO:0000976">
    <property type="term" value="F:transcription cis-regulatory region binding"/>
    <property type="evidence" value="ECO:0007669"/>
    <property type="project" value="TreeGrafter"/>
</dbReference>
<dbReference type="InterPro" id="IPR041347">
    <property type="entry name" value="MftR_C"/>
</dbReference>
<dbReference type="InterPro" id="IPR001647">
    <property type="entry name" value="HTH_TetR"/>
</dbReference>
<dbReference type="InterPro" id="IPR023772">
    <property type="entry name" value="DNA-bd_HTH_TetR-type_CS"/>
</dbReference>
<dbReference type="GO" id="GO:0003700">
    <property type="term" value="F:DNA-binding transcription factor activity"/>
    <property type="evidence" value="ECO:0007669"/>
    <property type="project" value="TreeGrafter"/>
</dbReference>
<evidence type="ECO:0000256" key="3">
    <source>
        <dbReference type="ARBA" id="ARBA00023163"/>
    </source>
</evidence>
<accession>A0A6N7Z1Q9</accession>
<organism evidence="6 7">
    <name type="scientific">Amycolatopsis pithecellobii</name>
    <dbReference type="NCBI Taxonomy" id="664692"/>
    <lineage>
        <taxon>Bacteria</taxon>
        <taxon>Bacillati</taxon>
        <taxon>Actinomycetota</taxon>
        <taxon>Actinomycetes</taxon>
        <taxon>Pseudonocardiales</taxon>
        <taxon>Pseudonocardiaceae</taxon>
        <taxon>Amycolatopsis</taxon>
    </lineage>
</organism>
<dbReference type="SUPFAM" id="SSF46689">
    <property type="entry name" value="Homeodomain-like"/>
    <property type="match status" value="1"/>
</dbReference>
<dbReference type="Pfam" id="PF00440">
    <property type="entry name" value="TetR_N"/>
    <property type="match status" value="1"/>
</dbReference>
<evidence type="ECO:0000259" key="5">
    <source>
        <dbReference type="PROSITE" id="PS50977"/>
    </source>
</evidence>
<keyword evidence="2 4" id="KW-0238">DNA-binding</keyword>
<evidence type="ECO:0000313" key="7">
    <source>
        <dbReference type="Proteomes" id="UP000440096"/>
    </source>
</evidence>
<dbReference type="InterPro" id="IPR023851">
    <property type="entry name" value="Tscrpt_reg_TetR-type"/>
</dbReference>
<dbReference type="Pfam" id="PF17754">
    <property type="entry name" value="TetR_C_14"/>
    <property type="match status" value="1"/>
</dbReference>
<evidence type="ECO:0000313" key="6">
    <source>
        <dbReference type="EMBL" id="MTD53524.1"/>
    </source>
</evidence>
<dbReference type="OrthoDB" id="956698at2"/>
<dbReference type="PROSITE" id="PS01081">
    <property type="entry name" value="HTH_TETR_1"/>
    <property type="match status" value="1"/>
</dbReference>
<sequence>MEEGMTDQGVSRAGRKPITSRAEVEHVAFELFARQGFERTTVDDIAQAAGIGRRTFFRYFPSKNDIAWGDFDGELARMRTQLAGYPPDVPLIDVIREALVEFNRIDPDEAPWHRRRMELILTTPALQAHSTLRYTAWRQVLADFVATRLDVAPDSLAPQAIAYATLGVALAAYEQWLRSPGTELSELLSAGMRELSAAIG</sequence>
<dbReference type="PROSITE" id="PS50977">
    <property type="entry name" value="HTH_TETR_2"/>
    <property type="match status" value="1"/>
</dbReference>
<dbReference type="InterPro" id="IPR050109">
    <property type="entry name" value="HTH-type_TetR-like_transc_reg"/>
</dbReference>
<name>A0A6N7Z1Q9_9PSEU</name>
<dbReference type="Gene3D" id="1.10.10.60">
    <property type="entry name" value="Homeodomain-like"/>
    <property type="match status" value="1"/>
</dbReference>
<feature type="DNA-binding region" description="H-T-H motif" evidence="4">
    <location>
        <begin position="41"/>
        <end position="60"/>
    </location>
</feature>
<feature type="domain" description="HTH tetR-type" evidence="5">
    <location>
        <begin position="18"/>
        <end position="78"/>
    </location>
</feature>
<dbReference type="AlphaFoldDB" id="A0A6N7Z1Q9"/>
<keyword evidence="1" id="KW-0805">Transcription regulation</keyword>
<evidence type="ECO:0000256" key="2">
    <source>
        <dbReference type="ARBA" id="ARBA00023125"/>
    </source>
</evidence>
<dbReference type="PANTHER" id="PTHR30055:SF238">
    <property type="entry name" value="MYCOFACTOCIN BIOSYNTHESIS TRANSCRIPTIONAL REGULATOR MFTR-RELATED"/>
    <property type="match status" value="1"/>
</dbReference>
<dbReference type="EMBL" id="WMBA01000006">
    <property type="protein sequence ID" value="MTD53524.1"/>
    <property type="molecule type" value="Genomic_DNA"/>
</dbReference>
<dbReference type="PRINTS" id="PR00455">
    <property type="entry name" value="HTHTETR"/>
</dbReference>
<dbReference type="NCBIfam" id="TIGR03968">
    <property type="entry name" value="mycofact_TetR"/>
    <property type="match status" value="1"/>
</dbReference>
<evidence type="ECO:0000256" key="1">
    <source>
        <dbReference type="ARBA" id="ARBA00023015"/>
    </source>
</evidence>
<keyword evidence="7" id="KW-1185">Reference proteome</keyword>
<keyword evidence="3" id="KW-0804">Transcription</keyword>
<reference evidence="6 7" key="1">
    <citation type="submission" date="2019-11" db="EMBL/GenBank/DDBJ databases">
        <title>Draft genome of Amycolatopsis RM579.</title>
        <authorList>
            <person name="Duangmal K."/>
            <person name="Mingma R."/>
        </authorList>
    </citation>
    <scope>NUCLEOTIDE SEQUENCE [LARGE SCALE GENOMIC DNA]</scope>
    <source>
        <strain evidence="6 7">RM579</strain>
    </source>
</reference>
<comment type="caution">
    <text evidence="6">The sequence shown here is derived from an EMBL/GenBank/DDBJ whole genome shotgun (WGS) entry which is preliminary data.</text>
</comment>
<protein>
    <submittedName>
        <fullName evidence="6">Mycofactocin system transcriptional regulator</fullName>
    </submittedName>
</protein>
<dbReference type="Proteomes" id="UP000440096">
    <property type="component" value="Unassembled WGS sequence"/>
</dbReference>
<gene>
    <name evidence="6" type="primary">mftR</name>
    <name evidence="6" type="ORF">GKO32_05945</name>
</gene>
<evidence type="ECO:0000256" key="4">
    <source>
        <dbReference type="PROSITE-ProRule" id="PRU00335"/>
    </source>
</evidence>
<proteinExistence type="predicted"/>
<dbReference type="InterPro" id="IPR009057">
    <property type="entry name" value="Homeodomain-like_sf"/>
</dbReference>
<dbReference type="PANTHER" id="PTHR30055">
    <property type="entry name" value="HTH-TYPE TRANSCRIPTIONAL REGULATOR RUTR"/>
    <property type="match status" value="1"/>
</dbReference>